<sequence>MLEAKCRWDKKKTLENSGTLSQREQYQSKVNVRKHNKEGEQRRYARWWKEKHSVGVGTVSLCGCAKSNSQKYYFFPHRRQQYTSSCFMSISLIVGPASSLP</sequence>
<accession>G0UZ06</accession>
<reference evidence="1" key="1">
    <citation type="journal article" date="2012" name="Proc. Natl. Acad. Sci. U.S.A.">
        <title>Antigenic diversity is generated by distinct evolutionary mechanisms in African trypanosome species.</title>
        <authorList>
            <person name="Jackson A.P."/>
            <person name="Berry A."/>
            <person name="Aslett M."/>
            <person name="Allison H.C."/>
            <person name="Burton P."/>
            <person name="Vavrova-Anderson J."/>
            <person name="Brown R."/>
            <person name="Browne H."/>
            <person name="Corton N."/>
            <person name="Hauser H."/>
            <person name="Gamble J."/>
            <person name="Gilderthorp R."/>
            <person name="Marcello L."/>
            <person name="McQuillan J."/>
            <person name="Otto T.D."/>
            <person name="Quail M.A."/>
            <person name="Sanders M.J."/>
            <person name="van Tonder A."/>
            <person name="Ginger M.L."/>
            <person name="Field M.C."/>
            <person name="Barry J.D."/>
            <person name="Hertz-Fowler C."/>
            <person name="Berriman M."/>
        </authorList>
    </citation>
    <scope>NUCLEOTIDE SEQUENCE</scope>
    <source>
        <strain evidence="1">IL3000</strain>
    </source>
</reference>
<name>G0UZ06_TRYCI</name>
<dbReference type="EMBL" id="HE575324">
    <property type="protein sequence ID" value="CCC94625.1"/>
    <property type="molecule type" value="Genomic_DNA"/>
</dbReference>
<evidence type="ECO:0000313" key="1">
    <source>
        <dbReference type="EMBL" id="CCC94625.1"/>
    </source>
</evidence>
<organism evidence="1">
    <name type="scientific">Trypanosoma congolense (strain IL3000)</name>
    <dbReference type="NCBI Taxonomy" id="1068625"/>
    <lineage>
        <taxon>Eukaryota</taxon>
        <taxon>Discoba</taxon>
        <taxon>Euglenozoa</taxon>
        <taxon>Kinetoplastea</taxon>
        <taxon>Metakinetoplastina</taxon>
        <taxon>Trypanosomatida</taxon>
        <taxon>Trypanosomatidae</taxon>
        <taxon>Trypanosoma</taxon>
        <taxon>Nannomonas</taxon>
    </lineage>
</organism>
<dbReference type="AlphaFoldDB" id="G0UZ06"/>
<proteinExistence type="predicted"/>
<protein>
    <submittedName>
        <fullName evidence="1">Uncharacterized protein</fullName>
    </submittedName>
</protein>
<gene>
    <name evidence="1" type="ORF">TCIL3000_11_40</name>
</gene>